<gene>
    <name evidence="3" type="ORF">F6V30_13055</name>
</gene>
<dbReference type="Gene3D" id="3.40.1440.10">
    <property type="entry name" value="GIY-YIG endonuclease"/>
    <property type="match status" value="1"/>
</dbReference>
<dbReference type="PANTHER" id="PTHR34477">
    <property type="entry name" value="UPF0213 PROTEIN YHBQ"/>
    <property type="match status" value="1"/>
</dbReference>
<name>A0ABQ6TP63_9BACT</name>
<dbReference type="CDD" id="cd10456">
    <property type="entry name" value="GIY-YIG_UPF0213"/>
    <property type="match status" value="1"/>
</dbReference>
<organism evidence="3 4">
    <name type="scientific">Oryzomonas sagensis</name>
    <dbReference type="NCBI Taxonomy" id="2603857"/>
    <lineage>
        <taxon>Bacteria</taxon>
        <taxon>Pseudomonadati</taxon>
        <taxon>Thermodesulfobacteriota</taxon>
        <taxon>Desulfuromonadia</taxon>
        <taxon>Geobacterales</taxon>
        <taxon>Geobacteraceae</taxon>
        <taxon>Oryzomonas</taxon>
    </lineage>
</organism>
<proteinExistence type="inferred from homology"/>
<feature type="domain" description="GIY-YIG" evidence="2">
    <location>
        <begin position="1"/>
        <end position="76"/>
    </location>
</feature>
<dbReference type="SUPFAM" id="SSF82771">
    <property type="entry name" value="GIY-YIG endonuclease"/>
    <property type="match status" value="1"/>
</dbReference>
<dbReference type="EMBL" id="VZRA01000003">
    <property type="protein sequence ID" value="KAB0669903.1"/>
    <property type="molecule type" value="Genomic_DNA"/>
</dbReference>
<dbReference type="Pfam" id="PF01541">
    <property type="entry name" value="GIY-YIG"/>
    <property type="match status" value="1"/>
</dbReference>
<dbReference type="InterPro" id="IPR035901">
    <property type="entry name" value="GIY-YIG_endonuc_sf"/>
</dbReference>
<reference evidence="3 4" key="1">
    <citation type="journal article" date="2020" name="Microorganisms">
        <title>Description of Three Novel Members in the Family Geobacteraceae, Oryzomonas japonicum gen. nov., sp. nov., Oryzomonas sagensis sp. nov., and Oryzomonas ruber sp. nov.</title>
        <authorList>
            <person name="Xu Z."/>
            <person name="Masuda Y."/>
            <person name="Hayakawa C."/>
            <person name="Ushijima N."/>
            <person name="Kawano K."/>
            <person name="Shiratori Y."/>
            <person name="Senoo K."/>
            <person name="Itoh H."/>
        </authorList>
    </citation>
    <scope>NUCLEOTIDE SEQUENCE [LARGE SCALE GENOMIC DNA]</scope>
    <source>
        <strain evidence="3 4">Red100</strain>
    </source>
</reference>
<comment type="similarity">
    <text evidence="1">Belongs to the UPF0213 family.</text>
</comment>
<accession>A0ABQ6TP63</accession>
<dbReference type="InterPro" id="IPR050190">
    <property type="entry name" value="UPF0213_domain"/>
</dbReference>
<sequence>MEWYVYIILCSDNSLYTGVTTDMERRFRQHAEGKGAKYFRGRQPVRVVYLEGAHSRSSAASREIRIKAMDRTEKLVLISGRTAIPLSLNA</sequence>
<comment type="caution">
    <text evidence="3">The sequence shown here is derived from an EMBL/GenBank/DDBJ whole genome shotgun (WGS) entry which is preliminary data.</text>
</comment>
<dbReference type="InterPro" id="IPR000305">
    <property type="entry name" value="GIY-YIG_endonuc"/>
</dbReference>
<dbReference type="PANTHER" id="PTHR34477:SF1">
    <property type="entry name" value="UPF0213 PROTEIN YHBQ"/>
    <property type="match status" value="1"/>
</dbReference>
<dbReference type="PROSITE" id="PS50164">
    <property type="entry name" value="GIY_YIG"/>
    <property type="match status" value="1"/>
</dbReference>
<protein>
    <submittedName>
        <fullName evidence="3">GIY-YIG nuclease family protein</fullName>
    </submittedName>
</protein>
<dbReference type="Proteomes" id="UP000798046">
    <property type="component" value="Unassembled WGS sequence"/>
</dbReference>
<evidence type="ECO:0000259" key="2">
    <source>
        <dbReference type="PROSITE" id="PS50164"/>
    </source>
</evidence>
<evidence type="ECO:0000313" key="3">
    <source>
        <dbReference type="EMBL" id="KAB0669903.1"/>
    </source>
</evidence>
<evidence type="ECO:0000313" key="4">
    <source>
        <dbReference type="Proteomes" id="UP000798046"/>
    </source>
</evidence>
<evidence type="ECO:0000256" key="1">
    <source>
        <dbReference type="ARBA" id="ARBA00007435"/>
    </source>
</evidence>
<keyword evidence="4" id="KW-1185">Reference proteome</keyword>